<dbReference type="Pfam" id="PF01613">
    <property type="entry name" value="Flavin_Reduct"/>
    <property type="match status" value="1"/>
</dbReference>
<dbReference type="InterPro" id="IPR002563">
    <property type="entry name" value="Flavin_Rdtase-like_dom"/>
</dbReference>
<accession>A0ABY9AU47</accession>
<dbReference type="Gene3D" id="2.30.110.10">
    <property type="entry name" value="Electron Transport, Fmn-binding Protein, Chain A"/>
    <property type="match status" value="1"/>
</dbReference>
<name>A0ABY9AU47_PARCI</name>
<evidence type="ECO:0000313" key="3">
    <source>
        <dbReference type="Proteomes" id="UP001242732"/>
    </source>
</evidence>
<dbReference type="EMBL" id="CP127363">
    <property type="protein sequence ID" value="WIY50315.1"/>
    <property type="molecule type" value="Genomic_DNA"/>
</dbReference>
<protein>
    <submittedName>
        <fullName evidence="2">Flavin reductase family protein</fullName>
        <ecNumber evidence="2">1.5.1.-</ecNumber>
    </submittedName>
</protein>
<evidence type="ECO:0000259" key="1">
    <source>
        <dbReference type="SMART" id="SM00903"/>
    </source>
</evidence>
<dbReference type="RefSeq" id="WP_011796520.1">
    <property type="nucleotide sequence ID" value="NZ_CP023687.1"/>
</dbReference>
<dbReference type="Proteomes" id="UP001242732">
    <property type="component" value="Chromosome"/>
</dbReference>
<dbReference type="PANTHER" id="PTHR43812">
    <property type="entry name" value="BLR2425 PROTEIN"/>
    <property type="match status" value="1"/>
</dbReference>
<feature type="domain" description="Flavin reductase like" evidence="1">
    <location>
        <begin position="29"/>
        <end position="179"/>
    </location>
</feature>
<dbReference type="SUPFAM" id="SSF50475">
    <property type="entry name" value="FMN-binding split barrel"/>
    <property type="match status" value="1"/>
</dbReference>
<proteinExistence type="predicted"/>
<dbReference type="EC" id="1.5.1.-" evidence="2"/>
<organism evidence="2 3">
    <name type="scientific">Paracidovorax citrulli</name>
    <name type="common">Acidovorax citrulli</name>
    <dbReference type="NCBI Taxonomy" id="80869"/>
    <lineage>
        <taxon>Bacteria</taxon>
        <taxon>Pseudomonadati</taxon>
        <taxon>Pseudomonadota</taxon>
        <taxon>Betaproteobacteria</taxon>
        <taxon>Burkholderiales</taxon>
        <taxon>Comamonadaceae</taxon>
        <taxon>Paracidovorax</taxon>
    </lineage>
</organism>
<keyword evidence="3" id="KW-1185">Reference proteome</keyword>
<dbReference type="GO" id="GO:0016491">
    <property type="term" value="F:oxidoreductase activity"/>
    <property type="evidence" value="ECO:0007669"/>
    <property type="project" value="UniProtKB-KW"/>
</dbReference>
<gene>
    <name evidence="2" type="ORF">QRO08_07035</name>
</gene>
<dbReference type="PANTHER" id="PTHR43812:SF2">
    <property type="entry name" value="FLAVIN REDUCTASE LIKE DOMAIN-CONTAINING PROTEIN"/>
    <property type="match status" value="1"/>
</dbReference>
<keyword evidence="2" id="KW-0560">Oxidoreductase</keyword>
<reference evidence="2 3" key="1">
    <citation type="submission" date="2023-06" db="EMBL/GenBank/DDBJ databases">
        <authorList>
            <person name="Ham H."/>
            <person name="Park D.S."/>
        </authorList>
    </citation>
    <scope>NUCLEOTIDE SEQUENCE [LARGE SCALE GENOMIC DNA]</scope>
    <source>
        <strain evidence="2 3">KACC 17005</strain>
    </source>
</reference>
<sequence length="209" mass="22655">MHTKRQTQRHTYRLSEGHGLAHDPIPAILGPRPIGWISTRSAGGRANLAPYSFFNIFNYRPPIVAFSSVGHKDTVRNAEETGEFVCNLATRPLAEQVNLSSTELPGADEFALTGLTPAPCLEVAAPHVAESPVALECRVTQVQRLAGLDGEPLGTWMVFGQVVAVQIDRALLHGGIYDTAAAQPILRAGGPQDYFQILPEGLLRMARPR</sequence>
<evidence type="ECO:0000313" key="2">
    <source>
        <dbReference type="EMBL" id="WIY50315.1"/>
    </source>
</evidence>
<dbReference type="InterPro" id="IPR012349">
    <property type="entry name" value="Split_barrel_FMN-bd"/>
</dbReference>
<dbReference type="SMART" id="SM00903">
    <property type="entry name" value="Flavin_Reduct"/>
    <property type="match status" value="1"/>
</dbReference>